<dbReference type="GO" id="GO:0005524">
    <property type="term" value="F:ATP binding"/>
    <property type="evidence" value="ECO:0007669"/>
    <property type="project" value="UniProtKB-KW"/>
</dbReference>
<dbReference type="Gene3D" id="6.10.340.10">
    <property type="match status" value="1"/>
</dbReference>
<evidence type="ECO:0000256" key="6">
    <source>
        <dbReference type="ARBA" id="ARBA00022692"/>
    </source>
</evidence>
<dbReference type="CDD" id="cd00075">
    <property type="entry name" value="HATPase"/>
    <property type="match status" value="1"/>
</dbReference>
<keyword evidence="9" id="KW-0902">Two-component regulatory system</keyword>
<dbReference type="InterPro" id="IPR003594">
    <property type="entry name" value="HATPase_dom"/>
</dbReference>
<evidence type="ECO:0000256" key="8">
    <source>
        <dbReference type="ARBA" id="ARBA00022989"/>
    </source>
</evidence>
<dbReference type="InterPro" id="IPR036097">
    <property type="entry name" value="HisK_dim/P_sf"/>
</dbReference>
<sequence>MSSSPRSDGGPEGGRRWRPLAGWSLRAKLLAAVIGLLAAVCLGVGVVTTVALRHTLVAQVDRQLTATERRGGPPRDLRPDFELRRQLVGQPPGTLAAVVGDGRVAAAVRDVDSTSGVSDVPGDARVTLAALPPDGEPRSRDLGTLGRYRLLARELPNGAVTVTGLPLSSVEDTLLGMVAAEATIAGAGLLLAGGAGVLIIGRALRPLRRLAATAGRVAELPLDRGEVALSVRVPAADTDPRTEVGQVGAALNRMLGHVGAALAARQASETRVRQFVADASHELRTPLAAIRGYAEVTRRGRDAVPPDVAHALRRVESESLRMTVLVDDLLLLARLDTGRPLASEPVDLSAPVVDAVSDAHVAGPEHRWNLVLPEEAVTVAGDRARLHQVLANLLANARTHTPAGTTVTVTLAAEPAGGAVLTVADDGPGIPAELQPEVFERFARGDTSRSRAAGSTGLGLAIVAAVVEAHAGRVGVDSRPGRTVFTVRLPA</sequence>
<dbReference type="PANTHER" id="PTHR45436">
    <property type="entry name" value="SENSOR HISTIDINE KINASE YKOH"/>
    <property type="match status" value="1"/>
</dbReference>
<evidence type="ECO:0000256" key="1">
    <source>
        <dbReference type="ARBA" id="ARBA00000085"/>
    </source>
</evidence>
<dbReference type="PANTHER" id="PTHR45436:SF5">
    <property type="entry name" value="SENSOR HISTIDINE KINASE TRCS"/>
    <property type="match status" value="1"/>
</dbReference>
<keyword evidence="14" id="KW-0067">ATP-binding</keyword>
<keyword evidence="8 11" id="KW-1133">Transmembrane helix</keyword>
<dbReference type="SMART" id="SM00388">
    <property type="entry name" value="HisKA"/>
    <property type="match status" value="1"/>
</dbReference>
<dbReference type="EMBL" id="JBCGDC010000018">
    <property type="protein sequence ID" value="MFB6393189.1"/>
    <property type="molecule type" value="Genomic_DNA"/>
</dbReference>
<keyword evidence="14" id="KW-0547">Nucleotide-binding</keyword>
<feature type="domain" description="Histidine kinase" evidence="12">
    <location>
        <begin position="278"/>
        <end position="491"/>
    </location>
</feature>
<comment type="subcellular location">
    <subcellularLocation>
        <location evidence="2">Cell membrane</location>
    </subcellularLocation>
</comment>
<evidence type="ECO:0000256" key="9">
    <source>
        <dbReference type="ARBA" id="ARBA00023012"/>
    </source>
</evidence>
<keyword evidence="4" id="KW-0597">Phosphoprotein</keyword>
<evidence type="ECO:0000259" key="13">
    <source>
        <dbReference type="PROSITE" id="PS50885"/>
    </source>
</evidence>
<comment type="catalytic activity">
    <reaction evidence="1">
        <text>ATP + protein L-histidine = ADP + protein N-phospho-L-histidine.</text>
        <dbReference type="EC" id="2.7.13.3"/>
    </reaction>
</comment>
<evidence type="ECO:0000256" key="7">
    <source>
        <dbReference type="ARBA" id="ARBA00022777"/>
    </source>
</evidence>
<keyword evidence="7" id="KW-0418">Kinase</keyword>
<dbReference type="CDD" id="cd00082">
    <property type="entry name" value="HisKA"/>
    <property type="match status" value="1"/>
</dbReference>
<dbReference type="Pfam" id="PF00512">
    <property type="entry name" value="HisKA"/>
    <property type="match status" value="1"/>
</dbReference>
<dbReference type="RefSeq" id="WP_375733772.1">
    <property type="nucleotide sequence ID" value="NZ_JBCGDC010000018.1"/>
</dbReference>
<accession>A0ABV5CMF4</accession>
<dbReference type="InterPro" id="IPR003661">
    <property type="entry name" value="HisK_dim/P_dom"/>
</dbReference>
<dbReference type="PROSITE" id="PS50109">
    <property type="entry name" value="HIS_KIN"/>
    <property type="match status" value="1"/>
</dbReference>
<evidence type="ECO:0000256" key="2">
    <source>
        <dbReference type="ARBA" id="ARBA00004236"/>
    </source>
</evidence>
<feature type="transmembrane region" description="Helical" evidence="11">
    <location>
        <begin position="29"/>
        <end position="52"/>
    </location>
</feature>
<evidence type="ECO:0000256" key="5">
    <source>
        <dbReference type="ARBA" id="ARBA00022679"/>
    </source>
</evidence>
<dbReference type="InterPro" id="IPR004358">
    <property type="entry name" value="Sig_transdc_His_kin-like_C"/>
</dbReference>
<dbReference type="SMART" id="SM00387">
    <property type="entry name" value="HATPase_c"/>
    <property type="match status" value="1"/>
</dbReference>
<organism evidence="14 15">
    <name type="scientific">Polymorphospora lycopeni</name>
    <dbReference type="NCBI Taxonomy" id="3140240"/>
    <lineage>
        <taxon>Bacteria</taxon>
        <taxon>Bacillati</taxon>
        <taxon>Actinomycetota</taxon>
        <taxon>Actinomycetes</taxon>
        <taxon>Micromonosporales</taxon>
        <taxon>Micromonosporaceae</taxon>
        <taxon>Polymorphospora</taxon>
    </lineage>
</organism>
<dbReference type="SUPFAM" id="SSF55874">
    <property type="entry name" value="ATPase domain of HSP90 chaperone/DNA topoisomerase II/histidine kinase"/>
    <property type="match status" value="1"/>
</dbReference>
<keyword evidence="5" id="KW-0808">Transferase</keyword>
<proteinExistence type="predicted"/>
<evidence type="ECO:0000256" key="10">
    <source>
        <dbReference type="ARBA" id="ARBA00023136"/>
    </source>
</evidence>
<dbReference type="InterPro" id="IPR003660">
    <property type="entry name" value="HAMP_dom"/>
</dbReference>
<comment type="caution">
    <text evidence="14">The sequence shown here is derived from an EMBL/GenBank/DDBJ whole genome shotgun (WGS) entry which is preliminary data.</text>
</comment>
<evidence type="ECO:0000256" key="3">
    <source>
        <dbReference type="ARBA" id="ARBA00012438"/>
    </source>
</evidence>
<dbReference type="EC" id="2.7.13.3" evidence="3"/>
<gene>
    <name evidence="14" type="ORF">AAFH96_08710</name>
</gene>
<reference evidence="14 15" key="1">
    <citation type="submission" date="2024-04" db="EMBL/GenBank/DDBJ databases">
        <title>Polymorphospora sp. isolated from Baiyangdian Lake in Xiong'an New Area.</title>
        <authorList>
            <person name="Zhang X."/>
            <person name="Liu J."/>
        </authorList>
    </citation>
    <scope>NUCLEOTIDE SEQUENCE [LARGE SCALE GENOMIC DNA]</scope>
    <source>
        <strain evidence="14 15">2-325</strain>
    </source>
</reference>
<dbReference type="SMART" id="SM00304">
    <property type="entry name" value="HAMP"/>
    <property type="match status" value="1"/>
</dbReference>
<evidence type="ECO:0000256" key="11">
    <source>
        <dbReference type="SAM" id="Phobius"/>
    </source>
</evidence>
<dbReference type="InterPro" id="IPR005467">
    <property type="entry name" value="His_kinase_dom"/>
</dbReference>
<dbReference type="PRINTS" id="PR00344">
    <property type="entry name" value="BCTRLSENSOR"/>
</dbReference>
<evidence type="ECO:0000259" key="12">
    <source>
        <dbReference type="PROSITE" id="PS50109"/>
    </source>
</evidence>
<dbReference type="InterPro" id="IPR036890">
    <property type="entry name" value="HATPase_C_sf"/>
</dbReference>
<evidence type="ECO:0000313" key="14">
    <source>
        <dbReference type="EMBL" id="MFB6393189.1"/>
    </source>
</evidence>
<feature type="transmembrane region" description="Helical" evidence="11">
    <location>
        <begin position="174"/>
        <end position="200"/>
    </location>
</feature>
<protein>
    <recommendedName>
        <fullName evidence="3">histidine kinase</fullName>
        <ecNumber evidence="3">2.7.13.3</ecNumber>
    </recommendedName>
</protein>
<evidence type="ECO:0000256" key="4">
    <source>
        <dbReference type="ARBA" id="ARBA00022553"/>
    </source>
</evidence>
<dbReference type="Gene3D" id="3.30.565.10">
    <property type="entry name" value="Histidine kinase-like ATPase, C-terminal domain"/>
    <property type="match status" value="1"/>
</dbReference>
<dbReference type="Pfam" id="PF02518">
    <property type="entry name" value="HATPase_c"/>
    <property type="match status" value="1"/>
</dbReference>
<dbReference type="Pfam" id="PF00672">
    <property type="entry name" value="HAMP"/>
    <property type="match status" value="1"/>
</dbReference>
<dbReference type="CDD" id="cd06225">
    <property type="entry name" value="HAMP"/>
    <property type="match status" value="1"/>
</dbReference>
<evidence type="ECO:0000313" key="15">
    <source>
        <dbReference type="Proteomes" id="UP001582793"/>
    </source>
</evidence>
<keyword evidence="6 11" id="KW-0812">Transmembrane</keyword>
<keyword evidence="10 11" id="KW-0472">Membrane</keyword>
<dbReference type="SUPFAM" id="SSF47384">
    <property type="entry name" value="Homodimeric domain of signal transducing histidine kinase"/>
    <property type="match status" value="1"/>
</dbReference>
<keyword evidence="15" id="KW-1185">Reference proteome</keyword>
<feature type="domain" description="HAMP" evidence="13">
    <location>
        <begin position="201"/>
        <end position="263"/>
    </location>
</feature>
<dbReference type="InterPro" id="IPR050428">
    <property type="entry name" value="TCS_sensor_his_kinase"/>
</dbReference>
<name>A0ABV5CMF4_9ACTN</name>
<dbReference type="Proteomes" id="UP001582793">
    <property type="component" value="Unassembled WGS sequence"/>
</dbReference>
<dbReference type="PROSITE" id="PS50885">
    <property type="entry name" value="HAMP"/>
    <property type="match status" value="1"/>
</dbReference>
<dbReference type="Gene3D" id="1.10.287.130">
    <property type="match status" value="1"/>
</dbReference>